<keyword evidence="11" id="KW-1185">Reference proteome</keyword>
<dbReference type="GO" id="GO:0005886">
    <property type="term" value="C:plasma membrane"/>
    <property type="evidence" value="ECO:0007669"/>
    <property type="project" value="UniProtKB-SubCell"/>
</dbReference>
<accession>E1RG08</accession>
<dbReference type="InterPro" id="IPR005672">
    <property type="entry name" value="Phosphate_PstA"/>
</dbReference>
<dbReference type="RefSeq" id="WP_013329420.1">
    <property type="nucleotide sequence ID" value="NC_014507.1"/>
</dbReference>
<evidence type="ECO:0000259" key="9">
    <source>
        <dbReference type="PROSITE" id="PS50928"/>
    </source>
</evidence>
<dbReference type="Pfam" id="PF00528">
    <property type="entry name" value="BPD_transp_1"/>
    <property type="match status" value="2"/>
</dbReference>
<organism evidence="10 11">
    <name type="scientific">Methanolacinia petrolearia (strain DSM 11571 / OCM 486 / SEBR 4847)</name>
    <name type="common">Methanoplanus petrolearius</name>
    <dbReference type="NCBI Taxonomy" id="679926"/>
    <lineage>
        <taxon>Archaea</taxon>
        <taxon>Methanobacteriati</taxon>
        <taxon>Methanobacteriota</taxon>
        <taxon>Stenosarchaea group</taxon>
        <taxon>Methanomicrobia</taxon>
        <taxon>Methanomicrobiales</taxon>
        <taxon>Methanomicrobiaceae</taxon>
        <taxon>Methanolacinia</taxon>
    </lineage>
</organism>
<protein>
    <submittedName>
        <fullName evidence="10">Phosphate ABC transporter, inner membrane subunit PstC</fullName>
    </submittedName>
</protein>
<dbReference type="STRING" id="679926.Mpet_1485"/>
<feature type="transmembrane region" description="Helical" evidence="8">
    <location>
        <begin position="628"/>
        <end position="648"/>
    </location>
</feature>
<dbReference type="InterPro" id="IPR035906">
    <property type="entry name" value="MetI-like_sf"/>
</dbReference>
<feature type="transmembrane region" description="Helical" evidence="8">
    <location>
        <begin position="491"/>
        <end position="523"/>
    </location>
</feature>
<reference evidence="10 11" key="1">
    <citation type="journal article" date="2010" name="Stand. Genomic Sci.">
        <title>Complete genome sequence of Methanoplanus petrolearius type strain (SEBR 4847).</title>
        <authorList>
            <person name="Brambilla E."/>
            <person name="Djao O.D."/>
            <person name="Daligault H."/>
            <person name="Lapidus A."/>
            <person name="Lucas S."/>
            <person name="Hammon N."/>
            <person name="Nolan M."/>
            <person name="Tice H."/>
            <person name="Cheng J.F."/>
            <person name="Han C."/>
            <person name="Tapia R."/>
            <person name="Goodwin L."/>
            <person name="Pitluck S."/>
            <person name="Liolios K."/>
            <person name="Ivanova N."/>
            <person name="Mavromatis K."/>
            <person name="Mikhailova N."/>
            <person name="Pati A."/>
            <person name="Chen A."/>
            <person name="Palaniappan K."/>
            <person name="Land M."/>
            <person name="Hauser L."/>
            <person name="Chang Y.J."/>
            <person name="Jeffries C.D."/>
            <person name="Rohde M."/>
            <person name="Spring S."/>
            <person name="Sikorski J."/>
            <person name="Goker M."/>
            <person name="Woyke T."/>
            <person name="Bristow J."/>
            <person name="Eisen J.A."/>
            <person name="Markowitz V."/>
            <person name="Hugenholtz P."/>
            <person name="Kyrpides N.C."/>
            <person name="Klenk H.P."/>
        </authorList>
    </citation>
    <scope>NUCLEOTIDE SEQUENCE [LARGE SCALE GENOMIC DNA]</scope>
    <source>
        <strain evidence="11">DSM 11571 / OCM 486 / SEBR 4847</strain>
    </source>
</reference>
<evidence type="ECO:0000256" key="3">
    <source>
        <dbReference type="ARBA" id="ARBA00022448"/>
    </source>
</evidence>
<comment type="subcellular location">
    <subcellularLocation>
        <location evidence="1">Cell membrane</location>
        <topology evidence="1">Multi-pass membrane protein</topology>
    </subcellularLocation>
</comment>
<dbReference type="NCBIfam" id="TIGR02138">
    <property type="entry name" value="phosphate_pstC"/>
    <property type="match status" value="1"/>
</dbReference>
<comment type="similarity">
    <text evidence="2">Belongs to the binding-protein-dependent transport system permease family. CysTW subfamily.</text>
</comment>
<feature type="transmembrane region" description="Helical" evidence="8">
    <location>
        <begin position="436"/>
        <end position="466"/>
    </location>
</feature>
<evidence type="ECO:0000256" key="2">
    <source>
        <dbReference type="ARBA" id="ARBA00007069"/>
    </source>
</evidence>
<dbReference type="HOGENOM" id="CLU_023674_1_0_2"/>
<dbReference type="NCBIfam" id="TIGR00974">
    <property type="entry name" value="3a0107s02c"/>
    <property type="match status" value="1"/>
</dbReference>
<feature type="transmembrane region" description="Helical" evidence="8">
    <location>
        <begin position="93"/>
        <end position="117"/>
    </location>
</feature>
<dbReference type="eggNOG" id="arCOG00168">
    <property type="taxonomic scope" value="Archaea"/>
</dbReference>
<evidence type="ECO:0000313" key="11">
    <source>
        <dbReference type="Proteomes" id="UP000006565"/>
    </source>
</evidence>
<dbReference type="AlphaFoldDB" id="E1RG08"/>
<dbReference type="KEGG" id="mpi:Mpet_1485"/>
<keyword evidence="5 8" id="KW-0812">Transmembrane</keyword>
<dbReference type="GeneID" id="9743955"/>
<feature type="domain" description="ABC transmembrane type-1" evidence="9">
    <location>
        <begin position="88"/>
        <end position="302"/>
    </location>
</feature>
<keyword evidence="4" id="KW-1003">Cell membrane</keyword>
<keyword evidence="3" id="KW-0813">Transport</keyword>
<dbReference type="GO" id="GO:0035435">
    <property type="term" value="P:phosphate ion transmembrane transport"/>
    <property type="evidence" value="ECO:0007669"/>
    <property type="project" value="InterPro"/>
</dbReference>
<feature type="transmembrane region" description="Helical" evidence="8">
    <location>
        <begin position="281"/>
        <end position="302"/>
    </location>
</feature>
<evidence type="ECO:0000256" key="4">
    <source>
        <dbReference type="ARBA" id="ARBA00022475"/>
    </source>
</evidence>
<sequence length="658" mass="70981">MTYGTDLKKKTVKDEKFPYSSSNLSDQIVRGILFAAAAFGVLTVFFILLFLLKDGIPAFASIGLYDFLFGSVWNPGGANPTYGTLPLWVDTLLVTLGAMIIAAPLGIGSAIYISEIASSRIRSVIKPAVELLAGIPSVVYGFFGLVILTDWLRITFDLATGECWLAGSILLGIMALPTIISVSEDAINAVPDNFRRGSLGLGATYWQTISKVIVPAALSGITAAIILGMGRAIGETMAVMMVTGNSAIIPDPIYNIFSPVRTLTGTLGIEMGEVAVGSEHYHALFGVALLLLVITLVVNLSARHIINRIRLKGTGSNNKGRSKFSLPNRDAFKLSERSKERLKYAVIVVFLLCLLYINIFLCTAAVALILLWKFWLQSLDPKKMQKLAYVLLYMSIGIVLVVLGIILYDIISKGLPAMSWEFLTGYPKDLGREGGIFPAIIGTLYLVGGAILFALPIGVCAAIYLVEYTKESRITSIIRSGVDLLNGTPSIVFGLFGFAFLVLFLDFGVCLLAGMITLGLMVLPTIIRTTEEALKSVPDSLRHGSLALGATKWQTIRKVVLSPAAPGIITGTILSIGRAAGETAPIMFTAVVFTTRFLPSSVFDPVMALPYHLFILSTNVPGATTNQYGTALVLLLLVMAVYCIAILVRNHYQKSLRW</sequence>
<dbReference type="SUPFAM" id="SSF161098">
    <property type="entry name" value="MetI-like"/>
    <property type="match status" value="2"/>
</dbReference>
<feature type="transmembrane region" description="Helical" evidence="8">
    <location>
        <begin position="56"/>
        <end position="73"/>
    </location>
</feature>
<feature type="transmembrane region" description="Helical" evidence="8">
    <location>
        <begin position="28"/>
        <end position="49"/>
    </location>
</feature>
<dbReference type="EMBL" id="CP002117">
    <property type="protein sequence ID" value="ADN36243.1"/>
    <property type="molecule type" value="Genomic_DNA"/>
</dbReference>
<dbReference type="PANTHER" id="PTHR43470">
    <property type="entry name" value="PHOSPHATE TRANSPORT SYSTEM PERMEASE PROTEIN PSTA-RELATED"/>
    <property type="match status" value="1"/>
</dbReference>
<dbReference type="Gene3D" id="1.10.3720.10">
    <property type="entry name" value="MetI-like"/>
    <property type="match status" value="2"/>
</dbReference>
<feature type="transmembrane region" description="Helical" evidence="8">
    <location>
        <begin position="344"/>
        <end position="375"/>
    </location>
</feature>
<keyword evidence="7 8" id="KW-0472">Membrane</keyword>
<dbReference type="InterPro" id="IPR000515">
    <property type="entry name" value="MetI-like"/>
</dbReference>
<feature type="domain" description="ABC transmembrane type-1" evidence="9">
    <location>
        <begin position="440"/>
        <end position="645"/>
    </location>
</feature>
<evidence type="ECO:0000313" key="10">
    <source>
        <dbReference type="EMBL" id="ADN36243.1"/>
    </source>
</evidence>
<feature type="transmembrane region" description="Helical" evidence="8">
    <location>
        <begin position="129"/>
        <end position="152"/>
    </location>
</feature>
<feature type="transmembrane region" description="Helical" evidence="8">
    <location>
        <begin position="212"/>
        <end position="233"/>
    </location>
</feature>
<dbReference type="CDD" id="cd06261">
    <property type="entry name" value="TM_PBP2"/>
    <property type="match status" value="2"/>
</dbReference>
<evidence type="ECO:0000256" key="5">
    <source>
        <dbReference type="ARBA" id="ARBA00022692"/>
    </source>
</evidence>
<evidence type="ECO:0000256" key="1">
    <source>
        <dbReference type="ARBA" id="ARBA00004651"/>
    </source>
</evidence>
<evidence type="ECO:0000256" key="6">
    <source>
        <dbReference type="ARBA" id="ARBA00022989"/>
    </source>
</evidence>
<proteinExistence type="inferred from homology"/>
<dbReference type="PANTHER" id="PTHR43470:SF3">
    <property type="entry name" value="PHOSPHATE TRANSPORT SYSTEM PERMEASE PROTEIN PSTA-RELATED"/>
    <property type="match status" value="1"/>
</dbReference>
<dbReference type="InterPro" id="IPR011864">
    <property type="entry name" value="Phosphate_PstC"/>
</dbReference>
<evidence type="ECO:0000256" key="7">
    <source>
        <dbReference type="ARBA" id="ARBA00023136"/>
    </source>
</evidence>
<name>E1RG08_METP4</name>
<gene>
    <name evidence="10" type="ordered locus">Mpet_1485</name>
</gene>
<evidence type="ECO:0000256" key="8">
    <source>
        <dbReference type="SAM" id="Phobius"/>
    </source>
</evidence>
<dbReference type="OrthoDB" id="338493at2157"/>
<dbReference type="Proteomes" id="UP000006565">
    <property type="component" value="Chromosome"/>
</dbReference>
<feature type="transmembrane region" description="Helical" evidence="8">
    <location>
        <begin position="164"/>
        <end position="191"/>
    </location>
</feature>
<feature type="transmembrane region" description="Helical" evidence="8">
    <location>
        <begin position="387"/>
        <end position="408"/>
    </location>
</feature>
<keyword evidence="6 8" id="KW-1133">Transmembrane helix</keyword>
<dbReference type="GO" id="GO:0005315">
    <property type="term" value="F:phosphate transmembrane transporter activity"/>
    <property type="evidence" value="ECO:0007669"/>
    <property type="project" value="InterPro"/>
</dbReference>
<dbReference type="PROSITE" id="PS50928">
    <property type="entry name" value="ABC_TM1"/>
    <property type="match status" value="2"/>
</dbReference>